<dbReference type="OrthoDB" id="9772456at2"/>
<keyword evidence="3 6" id="KW-0378">Hydrolase</keyword>
<feature type="binding site" evidence="5">
    <location>
        <position position="90"/>
    </location>
    <ligand>
        <name>Mg(2+)</name>
        <dbReference type="ChEBI" id="CHEBI:18420"/>
        <label>2</label>
    </ligand>
</feature>
<evidence type="ECO:0000313" key="7">
    <source>
        <dbReference type="Proteomes" id="UP000317243"/>
    </source>
</evidence>
<feature type="binding site" evidence="5">
    <location>
        <position position="89"/>
    </location>
    <ligand>
        <name>Mg(2+)</name>
        <dbReference type="ChEBI" id="CHEBI:18420"/>
        <label>1</label>
        <note>catalytic</note>
    </ligand>
</feature>
<dbReference type="Gene3D" id="3.30.540.10">
    <property type="entry name" value="Fructose-1,6-Bisphosphatase, subunit A, domain 1"/>
    <property type="match status" value="1"/>
</dbReference>
<evidence type="ECO:0000256" key="4">
    <source>
        <dbReference type="ARBA" id="ARBA00022842"/>
    </source>
</evidence>
<keyword evidence="4 5" id="KW-0460">Magnesium</keyword>
<dbReference type="FunFam" id="3.30.540.10:FF:000003">
    <property type="entry name" value="Inositol-1-monophosphatase"/>
    <property type="match status" value="1"/>
</dbReference>
<dbReference type="AlphaFoldDB" id="A0A5C5X7U9"/>
<accession>A0A5C5X7U9</accession>
<sequence>MDSNDIQHRLEFTLDASERAEAIVMKYFLDAKLQVQLKGDRSPVTVADRGAEEFLRGKIAQEFPDDAILGEEFGEQPGTSGYRWILDPIDGTKSFIHGVPLFGMLIGLQFEETCVAGICRIPALNEVVYARRGGGAWWQRGDDSPVRAQVRSQDSMENSLFLFTAVEGFQEIDRMDALEKFSSASGLSRSWGDCYGHMLVATGRADFMVDPLLAEWDAAALIPIVEEAGGVFMTWAGESTATGGNGISTTPALRDEILKICNG</sequence>
<dbReference type="Proteomes" id="UP000317243">
    <property type="component" value="Unassembled WGS sequence"/>
</dbReference>
<dbReference type="InterPro" id="IPR000760">
    <property type="entry name" value="Inositol_monophosphatase-like"/>
</dbReference>
<reference evidence="6 7" key="1">
    <citation type="submission" date="2019-02" db="EMBL/GenBank/DDBJ databases">
        <title>Deep-cultivation of Planctomycetes and their phenomic and genomic characterization uncovers novel biology.</title>
        <authorList>
            <person name="Wiegand S."/>
            <person name="Jogler M."/>
            <person name="Boedeker C."/>
            <person name="Pinto D."/>
            <person name="Vollmers J."/>
            <person name="Rivas-Marin E."/>
            <person name="Kohn T."/>
            <person name="Peeters S.H."/>
            <person name="Heuer A."/>
            <person name="Rast P."/>
            <person name="Oberbeckmann S."/>
            <person name="Bunk B."/>
            <person name="Jeske O."/>
            <person name="Meyerdierks A."/>
            <person name="Storesund J.E."/>
            <person name="Kallscheuer N."/>
            <person name="Luecker S."/>
            <person name="Lage O.M."/>
            <person name="Pohl T."/>
            <person name="Merkel B.J."/>
            <person name="Hornburger P."/>
            <person name="Mueller R.-W."/>
            <person name="Bruemmer F."/>
            <person name="Labrenz M."/>
            <person name="Spormann A.M."/>
            <person name="Op Den Camp H."/>
            <person name="Overmann J."/>
            <person name="Amann R."/>
            <person name="Jetten M.S.M."/>
            <person name="Mascher T."/>
            <person name="Medema M.H."/>
            <person name="Devos D.P."/>
            <person name="Kaster A.-K."/>
            <person name="Ovreas L."/>
            <person name="Rohde M."/>
            <person name="Galperin M.Y."/>
            <person name="Jogler C."/>
        </authorList>
    </citation>
    <scope>NUCLEOTIDE SEQUENCE [LARGE SCALE GENOMIC DNA]</scope>
    <source>
        <strain evidence="6 7">KOR42</strain>
    </source>
</reference>
<dbReference type="PANTHER" id="PTHR20854">
    <property type="entry name" value="INOSITOL MONOPHOSPHATASE"/>
    <property type="match status" value="1"/>
</dbReference>
<dbReference type="GO" id="GO:0004401">
    <property type="term" value="F:histidinol-phosphatase activity"/>
    <property type="evidence" value="ECO:0007669"/>
    <property type="project" value="UniProtKB-EC"/>
</dbReference>
<feature type="binding site" evidence="5">
    <location>
        <position position="87"/>
    </location>
    <ligand>
        <name>Mg(2+)</name>
        <dbReference type="ChEBI" id="CHEBI:18420"/>
        <label>1</label>
        <note>catalytic</note>
    </ligand>
</feature>
<dbReference type="GO" id="GO:0008934">
    <property type="term" value="F:inositol monophosphate 1-phosphatase activity"/>
    <property type="evidence" value="ECO:0007669"/>
    <property type="project" value="TreeGrafter"/>
</dbReference>
<proteinExistence type="predicted"/>
<organism evidence="6 7">
    <name type="scientific">Thalassoglobus neptunius</name>
    <dbReference type="NCBI Taxonomy" id="1938619"/>
    <lineage>
        <taxon>Bacteria</taxon>
        <taxon>Pseudomonadati</taxon>
        <taxon>Planctomycetota</taxon>
        <taxon>Planctomycetia</taxon>
        <taxon>Planctomycetales</taxon>
        <taxon>Planctomycetaceae</taxon>
        <taxon>Thalassoglobus</taxon>
    </lineage>
</organism>
<evidence type="ECO:0000256" key="2">
    <source>
        <dbReference type="ARBA" id="ARBA00022723"/>
    </source>
</evidence>
<dbReference type="InterPro" id="IPR020583">
    <property type="entry name" value="Inositol_monoP_metal-BS"/>
</dbReference>
<dbReference type="PANTHER" id="PTHR20854:SF4">
    <property type="entry name" value="INOSITOL-1-MONOPHOSPHATASE-RELATED"/>
    <property type="match status" value="1"/>
</dbReference>
<feature type="binding site" evidence="5">
    <location>
        <position position="71"/>
    </location>
    <ligand>
        <name>Mg(2+)</name>
        <dbReference type="ChEBI" id="CHEBI:18420"/>
        <label>1</label>
        <note>catalytic</note>
    </ligand>
</feature>
<comment type="caution">
    <text evidence="6">The sequence shown here is derived from an EMBL/GenBank/DDBJ whole genome shotgun (WGS) entry which is preliminary data.</text>
</comment>
<keyword evidence="2 5" id="KW-0479">Metal-binding</keyword>
<gene>
    <name evidence="6" type="primary">hisN</name>
    <name evidence="6" type="ORF">KOR42_17950</name>
</gene>
<protein>
    <submittedName>
        <fullName evidence="6">Histidinol-phosphatase</fullName>
        <ecNumber evidence="6">3.1.3.15</ecNumber>
    </submittedName>
</protein>
<dbReference type="EMBL" id="SIHI01000001">
    <property type="protein sequence ID" value="TWT58421.1"/>
    <property type="molecule type" value="Genomic_DNA"/>
</dbReference>
<evidence type="ECO:0000256" key="1">
    <source>
        <dbReference type="ARBA" id="ARBA00001946"/>
    </source>
</evidence>
<dbReference type="GO" id="GO:0046872">
    <property type="term" value="F:metal ion binding"/>
    <property type="evidence" value="ECO:0007669"/>
    <property type="project" value="UniProtKB-KW"/>
</dbReference>
<evidence type="ECO:0000256" key="3">
    <source>
        <dbReference type="ARBA" id="ARBA00022801"/>
    </source>
</evidence>
<dbReference type="Pfam" id="PF00459">
    <property type="entry name" value="Inositol_P"/>
    <property type="match status" value="1"/>
</dbReference>
<comment type="cofactor">
    <cofactor evidence="1 5">
        <name>Mg(2+)</name>
        <dbReference type="ChEBI" id="CHEBI:18420"/>
    </cofactor>
</comment>
<dbReference type="SUPFAM" id="SSF56655">
    <property type="entry name" value="Carbohydrate phosphatase"/>
    <property type="match status" value="1"/>
</dbReference>
<dbReference type="GO" id="GO:0006020">
    <property type="term" value="P:inositol metabolic process"/>
    <property type="evidence" value="ECO:0007669"/>
    <property type="project" value="TreeGrafter"/>
</dbReference>
<feature type="binding site" evidence="5">
    <location>
        <position position="217"/>
    </location>
    <ligand>
        <name>Mg(2+)</name>
        <dbReference type="ChEBI" id="CHEBI:18420"/>
        <label>1</label>
        <note>catalytic</note>
    </ligand>
</feature>
<keyword evidence="7" id="KW-1185">Reference proteome</keyword>
<evidence type="ECO:0000313" key="6">
    <source>
        <dbReference type="EMBL" id="TWT58421.1"/>
    </source>
</evidence>
<dbReference type="GO" id="GO:0007165">
    <property type="term" value="P:signal transduction"/>
    <property type="evidence" value="ECO:0007669"/>
    <property type="project" value="TreeGrafter"/>
</dbReference>
<dbReference type="Gene3D" id="3.40.190.80">
    <property type="match status" value="1"/>
</dbReference>
<dbReference type="RefSeq" id="WP_146508802.1">
    <property type="nucleotide sequence ID" value="NZ_SIHI01000001.1"/>
</dbReference>
<dbReference type="EC" id="3.1.3.15" evidence="6"/>
<evidence type="ECO:0000256" key="5">
    <source>
        <dbReference type="PIRSR" id="PIRSR600760-2"/>
    </source>
</evidence>
<dbReference type="PRINTS" id="PR00377">
    <property type="entry name" value="IMPHPHTASES"/>
</dbReference>
<name>A0A5C5X7U9_9PLAN</name>
<dbReference type="PROSITE" id="PS00629">
    <property type="entry name" value="IMP_1"/>
    <property type="match status" value="1"/>
</dbReference>